<dbReference type="Pfam" id="PF11010">
    <property type="entry name" value="DUF2848"/>
    <property type="match status" value="1"/>
</dbReference>
<evidence type="ECO:0000313" key="1">
    <source>
        <dbReference type="EMBL" id="KDS92568.1"/>
    </source>
</evidence>
<evidence type="ECO:0008006" key="3">
    <source>
        <dbReference type="Google" id="ProtNLM"/>
    </source>
</evidence>
<protein>
    <recommendedName>
        <fullName evidence="3">Bacterial CdiA-CT RNAse A domain-containing protein</fullName>
    </recommendedName>
</protein>
<accession>A0ABR4SHC8</accession>
<sequence>MACGLTDRALEENGVAWSKKTSPDVLSKKAWRLKDVEENLDAIRLEAFVTAADRNGKQIQNGTLAELLPPKYWIEKVTERGDAEEGTILISGAIPLDGEVNQFANAWRVAMTNPDTDDTIAIAYTIKPMLEPIG</sequence>
<comment type="caution">
    <text evidence="1">The sequence shown here is derived from an EMBL/GenBank/DDBJ whole genome shotgun (WGS) entry which is preliminary data.</text>
</comment>
<gene>
    <name evidence="1" type="ORF">DHOM_10210</name>
</gene>
<keyword evidence="2" id="KW-1185">Reference proteome</keyword>
<dbReference type="InterPro" id="IPR021269">
    <property type="entry name" value="DUF2848"/>
</dbReference>
<organism evidence="1 2">
    <name type="scientific">Dermabacter hominis 1368</name>
    <dbReference type="NCBI Taxonomy" id="1450519"/>
    <lineage>
        <taxon>Bacteria</taxon>
        <taxon>Bacillati</taxon>
        <taxon>Actinomycetota</taxon>
        <taxon>Actinomycetes</taxon>
        <taxon>Micrococcales</taxon>
        <taxon>Dermabacteraceae</taxon>
        <taxon>Dermabacter</taxon>
    </lineage>
</organism>
<dbReference type="Proteomes" id="UP000030182">
    <property type="component" value="Unassembled WGS sequence"/>
</dbReference>
<name>A0ABR4SHC8_9MICO</name>
<dbReference type="EMBL" id="JDRS01000022">
    <property type="protein sequence ID" value="KDS92568.1"/>
    <property type="molecule type" value="Genomic_DNA"/>
</dbReference>
<evidence type="ECO:0000313" key="2">
    <source>
        <dbReference type="Proteomes" id="UP000030182"/>
    </source>
</evidence>
<reference evidence="1 2" key="1">
    <citation type="submission" date="2014-01" db="EMBL/GenBank/DDBJ databases">
        <title>Draft genome sequence of the multidrug-resistant clinical isolate Dermabacter hominis 1368.</title>
        <authorList>
            <person name="Albersmeier A."/>
            <person name="Bomholt C."/>
            <person name="Glaub A."/>
            <person name="Ruckert C."/>
            <person name="Soriano F."/>
            <person name="Fernandez-Natal I."/>
            <person name="Tauch A."/>
        </authorList>
    </citation>
    <scope>NUCLEOTIDE SEQUENCE [LARGE SCALE GENOMIC DNA]</scope>
    <source>
        <strain evidence="1 2">1368</strain>
    </source>
</reference>
<proteinExistence type="predicted"/>